<reference evidence="1" key="1">
    <citation type="submission" date="2018-06" db="EMBL/GenBank/DDBJ databases">
        <authorList>
            <person name="Zhirakovskaya E."/>
        </authorList>
    </citation>
    <scope>NUCLEOTIDE SEQUENCE</scope>
</reference>
<dbReference type="EMBL" id="UOET01000485">
    <property type="protein sequence ID" value="VAW30194.1"/>
    <property type="molecule type" value="Genomic_DNA"/>
</dbReference>
<dbReference type="AlphaFoldDB" id="A0A3B0VED9"/>
<proteinExistence type="predicted"/>
<evidence type="ECO:0000313" key="1">
    <source>
        <dbReference type="EMBL" id="VAW30194.1"/>
    </source>
</evidence>
<accession>A0A3B0VED9</accession>
<name>A0A3B0VED9_9ZZZZ</name>
<organism evidence="1">
    <name type="scientific">hydrothermal vent metagenome</name>
    <dbReference type="NCBI Taxonomy" id="652676"/>
    <lineage>
        <taxon>unclassified sequences</taxon>
        <taxon>metagenomes</taxon>
        <taxon>ecological metagenomes</taxon>
    </lineage>
</organism>
<gene>
    <name evidence="1" type="ORF">MNBD_BACTEROID07-1026</name>
</gene>
<sequence>MINRRIVYAGTFTPNSLPAFTGAFDLTLETSWRKNYL</sequence>
<protein>
    <submittedName>
        <fullName evidence="1">Uncharacterized protein</fullName>
    </submittedName>
</protein>